<dbReference type="EMBL" id="CP040749">
    <property type="protein sequence ID" value="QCX38542.1"/>
    <property type="molecule type" value="Genomic_DNA"/>
</dbReference>
<evidence type="ECO:0000256" key="1">
    <source>
        <dbReference type="ARBA" id="ARBA00022729"/>
    </source>
</evidence>
<feature type="chain" id="PRO_5023098357" evidence="2">
    <location>
        <begin position="20"/>
        <end position="273"/>
    </location>
</feature>
<evidence type="ECO:0000313" key="4">
    <source>
        <dbReference type="EMBL" id="QCX38542.1"/>
    </source>
</evidence>
<keyword evidence="5" id="KW-1185">Reference proteome</keyword>
<dbReference type="Proteomes" id="UP000306229">
    <property type="component" value="Chromosome"/>
</dbReference>
<protein>
    <submittedName>
        <fullName evidence="4">T9SS type A sorting domain-containing protein</fullName>
    </submittedName>
</protein>
<keyword evidence="1 2" id="KW-0732">Signal</keyword>
<evidence type="ECO:0000313" key="5">
    <source>
        <dbReference type="Proteomes" id="UP000306229"/>
    </source>
</evidence>
<name>A0A5B7TV78_9FLAO</name>
<evidence type="ECO:0000256" key="2">
    <source>
        <dbReference type="SAM" id="SignalP"/>
    </source>
</evidence>
<dbReference type="Pfam" id="PF18962">
    <property type="entry name" value="Por_Secre_tail"/>
    <property type="match status" value="1"/>
</dbReference>
<organism evidence="4 5">
    <name type="scientific">Aureibaculum algae</name>
    <dbReference type="NCBI Taxonomy" id="2584122"/>
    <lineage>
        <taxon>Bacteria</taxon>
        <taxon>Pseudomonadati</taxon>
        <taxon>Bacteroidota</taxon>
        <taxon>Flavobacteriia</taxon>
        <taxon>Flavobacteriales</taxon>
        <taxon>Flavobacteriaceae</taxon>
        <taxon>Aureibaculum</taxon>
    </lineage>
</organism>
<dbReference type="OrthoDB" id="1447653at2"/>
<dbReference type="NCBIfam" id="TIGR04183">
    <property type="entry name" value="Por_Secre_tail"/>
    <property type="match status" value="1"/>
</dbReference>
<dbReference type="KEGG" id="fbe:FF125_08900"/>
<evidence type="ECO:0000259" key="3">
    <source>
        <dbReference type="Pfam" id="PF18962"/>
    </source>
</evidence>
<gene>
    <name evidence="4" type="ORF">FF125_08900</name>
</gene>
<dbReference type="RefSeq" id="WP_138949438.1">
    <property type="nucleotide sequence ID" value="NZ_CP040749.1"/>
</dbReference>
<feature type="domain" description="Secretion system C-terminal sorting" evidence="3">
    <location>
        <begin position="205"/>
        <end position="271"/>
    </location>
</feature>
<dbReference type="AlphaFoldDB" id="A0A5B7TV78"/>
<feature type="signal peptide" evidence="2">
    <location>
        <begin position="1"/>
        <end position="19"/>
    </location>
</feature>
<accession>A0A5B7TV78</accession>
<dbReference type="InterPro" id="IPR026444">
    <property type="entry name" value="Secre_tail"/>
</dbReference>
<proteinExistence type="predicted"/>
<reference evidence="4 5" key="1">
    <citation type="submission" date="2019-05" db="EMBL/GenBank/DDBJ databases">
        <title>Algicella ahnfeltiae gen. nov., sp. nov., a novel marine bacterium of the family Flavobacteriaceae isolated from a red alga.</title>
        <authorList>
            <person name="Nedashkovskaya O.I."/>
            <person name="Kukhlevskiy A.D."/>
            <person name="Kim S.-G."/>
            <person name="Zhukova N.V."/>
            <person name="Mikhailov V.V."/>
        </authorList>
    </citation>
    <scope>NUCLEOTIDE SEQUENCE [LARGE SCALE GENOMIC DNA]</scope>
    <source>
        <strain evidence="4 5">10Alg115</strain>
    </source>
</reference>
<sequence length="273" mass="29711">MRKVILLCMLCCIAWISNAQIQEENFDASVIPEGWSATSGPTGCTWQFGYSGSLIGSGYTNPASFSSGGVIFNDNSCGSFVNNYVELEGPSIDLIAQSVSTAAIELIYNHQTFSNSGNFMVDVWDGTVWQNVLLVDGDDTAPNSGSNQSVSIDVTAYINNAFKVKFIYDDENTFTWGIGIDHYTLLNTTTASIEDLVSVGFNYSPNPVTDNILTLRADENIAIVNVYNTIGQKVISKKPVASESKLYMDHLPDGVYLIQVEVGDKNGTFKVIK</sequence>